<name>A0AA36MRL2_9DINO</name>
<dbReference type="InterPro" id="IPR036770">
    <property type="entry name" value="Ankyrin_rpt-contain_sf"/>
</dbReference>
<evidence type="ECO:0000313" key="7">
    <source>
        <dbReference type="EMBL" id="CAJ1381422.1"/>
    </source>
</evidence>
<dbReference type="PANTHER" id="PTHR24173:SF74">
    <property type="entry name" value="ANKYRIN REPEAT DOMAIN-CONTAINING PROTEIN 16"/>
    <property type="match status" value="1"/>
</dbReference>
<dbReference type="SUPFAM" id="SSF48403">
    <property type="entry name" value="Ankyrin repeat"/>
    <property type="match status" value="1"/>
</dbReference>
<evidence type="ECO:0000256" key="4">
    <source>
        <dbReference type="SAM" id="Coils"/>
    </source>
</evidence>
<feature type="repeat" description="ANK" evidence="3">
    <location>
        <begin position="148"/>
        <end position="180"/>
    </location>
</feature>
<dbReference type="InterPro" id="IPR002110">
    <property type="entry name" value="Ankyrin_rpt"/>
</dbReference>
<evidence type="ECO:0000256" key="5">
    <source>
        <dbReference type="SAM" id="MobiDB-lite"/>
    </source>
</evidence>
<dbReference type="Proteomes" id="UP001178507">
    <property type="component" value="Unassembled WGS sequence"/>
</dbReference>
<feature type="compositionally biased region" description="Basic and acidic residues" evidence="5">
    <location>
        <begin position="1"/>
        <end position="11"/>
    </location>
</feature>
<dbReference type="SMART" id="SM00248">
    <property type="entry name" value="ANK"/>
    <property type="match status" value="5"/>
</dbReference>
<dbReference type="InterPro" id="IPR020845">
    <property type="entry name" value="AMP-binding_CS"/>
</dbReference>
<evidence type="ECO:0000256" key="3">
    <source>
        <dbReference type="PROSITE-ProRule" id="PRU00023"/>
    </source>
</evidence>
<dbReference type="EMBL" id="CAUJNA010000808">
    <property type="protein sequence ID" value="CAJ1381422.1"/>
    <property type="molecule type" value="Genomic_DNA"/>
</dbReference>
<proteinExistence type="predicted"/>
<feature type="repeat" description="ANK" evidence="3">
    <location>
        <begin position="213"/>
        <end position="245"/>
    </location>
</feature>
<feature type="compositionally biased region" description="Low complexity" evidence="5">
    <location>
        <begin position="35"/>
        <end position="45"/>
    </location>
</feature>
<evidence type="ECO:0000259" key="6">
    <source>
        <dbReference type="Pfam" id="PF00501"/>
    </source>
</evidence>
<dbReference type="SUPFAM" id="SSF56801">
    <property type="entry name" value="Acetyl-CoA synthetase-like"/>
    <property type="match status" value="1"/>
</dbReference>
<protein>
    <recommendedName>
        <fullName evidence="6">AMP-dependent synthetase/ligase domain-containing protein</fullName>
    </recommendedName>
</protein>
<feature type="domain" description="AMP-dependent synthetase/ligase" evidence="6">
    <location>
        <begin position="652"/>
        <end position="728"/>
    </location>
</feature>
<sequence length="876" mass="95199">MDRRLAWDKPQRTASEVLGPQLEDARRIDADAATSQARSGSSFWSASSRVSTASSQVCNLPKASIQEEKDAEQESFLPDQWETRLANSMTLRTVQNTMRHAHQLLQLLTKRYGSISPLHISSWEGALDKVAAMAGSKAVVQKWHSRQRELTPLHISALCGHANVVEYLLQLNADPDLAGVYNYRALHIAASSSEHISQLLLDSRASPTVLTDEADTPLHLACCYQQLSTIERLLEAKADPSATNNFGVTPLHIASATAALEGCDVRKAKAVLLLCSVGADLLACDRQGKTPAAVARMAGGEASLIDLLQADNLTSSGFELPGSPSHAKEAPSRRIKHRAAQLLAEEPASEHHDAELELENVQLKKQVLELQQDLENAQINVRLLRDSLDLQTLSGPLSREDGDKRLAEMQINLQQVNPAMRPVLALKLSTKSDNVSCLSFDRVSPDADTYGRSGDTDFLWLIYPVAVSTFPGLAQASPFSSIVAVREECRVILPAMFDANALELLHQQLVEVDGQLCMPGYETNLGELLLTAAEKKGEGVCLEVDTACYTFAQMARMATAIRRVLRKALQSLELPTEPGSPEAHRRRADEHVVTIVLDRGVKSIARDAGALTWVEVARPPVMISSSGVLKRLGLTDIAASLGEFPRVVLDVDLALRKAEEATVPTKARHSPDDLDRLAYFIFTSGSTGKPKAVMIRHKSALNVARIWGNYVGLSSQDRFAQVASMSCTCPDLVKKSGPDMVSWLKERQISGMSVVPSHLRTMSAAGEVSTRALPHLKILDVGGEALGADVVDAWAWTQVGEQLRPLGDFSGVHGRLRHPWGAYHHWRTVANIQLLHPGSRDFGGEGPGRAGCALRGWRGSGTRVLGRGGEDTVQVS</sequence>
<dbReference type="PANTHER" id="PTHR24173">
    <property type="entry name" value="ANKYRIN REPEAT CONTAINING"/>
    <property type="match status" value="1"/>
</dbReference>
<dbReference type="Gene3D" id="3.40.50.12780">
    <property type="entry name" value="N-terminal domain of ligase-like"/>
    <property type="match status" value="1"/>
</dbReference>
<dbReference type="PROSITE" id="PS50088">
    <property type="entry name" value="ANK_REPEAT"/>
    <property type="match status" value="2"/>
</dbReference>
<dbReference type="PROSITE" id="PS50297">
    <property type="entry name" value="ANK_REP_REGION"/>
    <property type="match status" value="2"/>
</dbReference>
<keyword evidence="1" id="KW-0677">Repeat</keyword>
<evidence type="ECO:0000256" key="2">
    <source>
        <dbReference type="ARBA" id="ARBA00023043"/>
    </source>
</evidence>
<evidence type="ECO:0000313" key="8">
    <source>
        <dbReference type="Proteomes" id="UP001178507"/>
    </source>
</evidence>
<dbReference type="Gene3D" id="1.25.40.20">
    <property type="entry name" value="Ankyrin repeat-containing domain"/>
    <property type="match status" value="2"/>
</dbReference>
<dbReference type="Pfam" id="PF00501">
    <property type="entry name" value="AMP-binding"/>
    <property type="match status" value="1"/>
</dbReference>
<dbReference type="PROSITE" id="PS00455">
    <property type="entry name" value="AMP_BINDING"/>
    <property type="match status" value="1"/>
</dbReference>
<keyword evidence="2 3" id="KW-0040">ANK repeat</keyword>
<keyword evidence="8" id="KW-1185">Reference proteome</keyword>
<gene>
    <name evidence="7" type="ORF">EVOR1521_LOCUS9119</name>
</gene>
<feature type="region of interest" description="Disordered" evidence="5">
    <location>
        <begin position="1"/>
        <end position="45"/>
    </location>
</feature>
<organism evidence="7 8">
    <name type="scientific">Effrenium voratum</name>
    <dbReference type="NCBI Taxonomy" id="2562239"/>
    <lineage>
        <taxon>Eukaryota</taxon>
        <taxon>Sar</taxon>
        <taxon>Alveolata</taxon>
        <taxon>Dinophyceae</taxon>
        <taxon>Suessiales</taxon>
        <taxon>Symbiodiniaceae</taxon>
        <taxon>Effrenium</taxon>
    </lineage>
</organism>
<dbReference type="InterPro" id="IPR000873">
    <property type="entry name" value="AMP-dep_synth/lig_dom"/>
</dbReference>
<reference evidence="7" key="1">
    <citation type="submission" date="2023-08" db="EMBL/GenBank/DDBJ databases">
        <authorList>
            <person name="Chen Y."/>
            <person name="Shah S."/>
            <person name="Dougan E. K."/>
            <person name="Thang M."/>
            <person name="Chan C."/>
        </authorList>
    </citation>
    <scope>NUCLEOTIDE SEQUENCE</scope>
</reference>
<evidence type="ECO:0000256" key="1">
    <source>
        <dbReference type="ARBA" id="ARBA00022737"/>
    </source>
</evidence>
<dbReference type="AlphaFoldDB" id="A0AA36MRL2"/>
<dbReference type="Pfam" id="PF00023">
    <property type="entry name" value="Ank"/>
    <property type="match status" value="1"/>
</dbReference>
<comment type="caution">
    <text evidence="7">The sequence shown here is derived from an EMBL/GenBank/DDBJ whole genome shotgun (WGS) entry which is preliminary data.</text>
</comment>
<keyword evidence="4" id="KW-0175">Coiled coil</keyword>
<accession>A0AA36MRL2</accession>
<dbReference type="InterPro" id="IPR042099">
    <property type="entry name" value="ANL_N_sf"/>
</dbReference>
<feature type="coiled-coil region" evidence="4">
    <location>
        <begin position="351"/>
        <end position="387"/>
    </location>
</feature>
<dbReference type="Pfam" id="PF12796">
    <property type="entry name" value="Ank_2"/>
    <property type="match status" value="1"/>
</dbReference>